<reference evidence="5 6" key="1">
    <citation type="submission" date="2014-04" db="EMBL/GenBank/DDBJ databases">
        <authorList>
            <consortium name="DOE Joint Genome Institute"/>
            <person name="Kuo A."/>
            <person name="Girlanda M."/>
            <person name="Perotto S."/>
            <person name="Kohler A."/>
            <person name="Nagy L.G."/>
            <person name="Floudas D."/>
            <person name="Copeland A."/>
            <person name="Barry K.W."/>
            <person name="Cichocki N."/>
            <person name="Veneault-Fourrey C."/>
            <person name="LaButti K."/>
            <person name="Lindquist E.A."/>
            <person name="Lipzen A."/>
            <person name="Lundell T."/>
            <person name="Morin E."/>
            <person name="Murat C."/>
            <person name="Sun H."/>
            <person name="Tunlid A."/>
            <person name="Henrissat B."/>
            <person name="Grigoriev I.V."/>
            <person name="Hibbett D.S."/>
            <person name="Martin F."/>
            <person name="Nordberg H.P."/>
            <person name="Cantor M.N."/>
            <person name="Hua S.X."/>
        </authorList>
    </citation>
    <scope>NUCLEOTIDE SEQUENCE [LARGE SCALE GENOMIC DNA]</scope>
    <source>
        <strain evidence="5 6">MUT 4182</strain>
    </source>
</reference>
<dbReference type="STRING" id="1051891.A0A0C3Q1U6"/>
<dbReference type="GO" id="GO:0006508">
    <property type="term" value="P:proteolysis"/>
    <property type="evidence" value="ECO:0007669"/>
    <property type="project" value="InterPro"/>
</dbReference>
<evidence type="ECO:0000256" key="2">
    <source>
        <dbReference type="SAM" id="MobiDB-lite"/>
    </source>
</evidence>
<dbReference type="EMBL" id="KN823114">
    <property type="protein sequence ID" value="KIO22260.1"/>
    <property type="molecule type" value="Genomic_DNA"/>
</dbReference>
<feature type="domain" description="Peptidase A1" evidence="4">
    <location>
        <begin position="34"/>
        <end position="392"/>
    </location>
</feature>
<name>A0A0C3Q1U6_9AGAM</name>
<dbReference type="HOGENOM" id="CLU_398598_0_0_1"/>
<keyword evidence="3" id="KW-1133">Transmembrane helix</keyword>
<feature type="compositionally biased region" description="Basic and acidic residues" evidence="2">
    <location>
        <begin position="488"/>
        <end position="499"/>
    </location>
</feature>
<evidence type="ECO:0000256" key="3">
    <source>
        <dbReference type="SAM" id="Phobius"/>
    </source>
</evidence>
<dbReference type="CDD" id="cd05471">
    <property type="entry name" value="pepsin_like"/>
    <property type="match status" value="1"/>
</dbReference>
<dbReference type="Pfam" id="PF00026">
    <property type="entry name" value="Asp"/>
    <property type="match status" value="2"/>
</dbReference>
<feature type="region of interest" description="Disordered" evidence="2">
    <location>
        <begin position="522"/>
        <end position="585"/>
    </location>
</feature>
<keyword evidence="3" id="KW-0812">Transmembrane</keyword>
<proteinExistence type="inferred from homology"/>
<dbReference type="Gene3D" id="2.40.70.10">
    <property type="entry name" value="Acid Proteases"/>
    <property type="match status" value="2"/>
</dbReference>
<dbReference type="OrthoDB" id="15189at2759"/>
<evidence type="ECO:0000313" key="5">
    <source>
        <dbReference type="EMBL" id="KIO22260.1"/>
    </source>
</evidence>
<feature type="compositionally biased region" description="Polar residues" evidence="2">
    <location>
        <begin position="663"/>
        <end position="672"/>
    </location>
</feature>
<dbReference type="PROSITE" id="PS51767">
    <property type="entry name" value="PEPTIDASE_A1"/>
    <property type="match status" value="1"/>
</dbReference>
<feature type="compositionally biased region" description="Basic and acidic residues" evidence="2">
    <location>
        <begin position="568"/>
        <end position="585"/>
    </location>
</feature>
<reference evidence="6" key="2">
    <citation type="submission" date="2015-01" db="EMBL/GenBank/DDBJ databases">
        <title>Evolutionary Origins and Diversification of the Mycorrhizal Mutualists.</title>
        <authorList>
            <consortium name="DOE Joint Genome Institute"/>
            <consortium name="Mycorrhizal Genomics Consortium"/>
            <person name="Kohler A."/>
            <person name="Kuo A."/>
            <person name="Nagy L.G."/>
            <person name="Floudas D."/>
            <person name="Copeland A."/>
            <person name="Barry K.W."/>
            <person name="Cichocki N."/>
            <person name="Veneault-Fourrey C."/>
            <person name="LaButti K."/>
            <person name="Lindquist E.A."/>
            <person name="Lipzen A."/>
            <person name="Lundell T."/>
            <person name="Morin E."/>
            <person name="Murat C."/>
            <person name="Riley R."/>
            <person name="Ohm R."/>
            <person name="Sun H."/>
            <person name="Tunlid A."/>
            <person name="Henrissat B."/>
            <person name="Grigoriev I.V."/>
            <person name="Hibbett D.S."/>
            <person name="Martin F."/>
        </authorList>
    </citation>
    <scope>NUCLEOTIDE SEQUENCE [LARGE SCALE GENOMIC DNA]</scope>
    <source>
        <strain evidence="6">MUT 4182</strain>
    </source>
</reference>
<comment type="similarity">
    <text evidence="1">Belongs to the peptidase A1 family.</text>
</comment>
<feature type="region of interest" description="Disordered" evidence="2">
    <location>
        <begin position="625"/>
        <end position="691"/>
    </location>
</feature>
<dbReference type="InterPro" id="IPR033121">
    <property type="entry name" value="PEPTIDASE_A1"/>
</dbReference>
<dbReference type="InterPro" id="IPR021109">
    <property type="entry name" value="Peptidase_aspartic_dom_sf"/>
</dbReference>
<feature type="region of interest" description="Disordered" evidence="2">
    <location>
        <begin position="479"/>
        <end position="500"/>
    </location>
</feature>
<dbReference type="AlphaFoldDB" id="A0A0C3Q1U6"/>
<feature type="compositionally biased region" description="Polar residues" evidence="2">
    <location>
        <begin position="642"/>
        <end position="655"/>
    </location>
</feature>
<feature type="transmembrane region" description="Helical" evidence="3">
    <location>
        <begin position="445"/>
        <end position="468"/>
    </location>
</feature>
<dbReference type="PRINTS" id="PR00792">
    <property type="entry name" value="PEPSIN"/>
</dbReference>
<organism evidence="5 6">
    <name type="scientific">Tulasnella calospora MUT 4182</name>
    <dbReference type="NCBI Taxonomy" id="1051891"/>
    <lineage>
        <taxon>Eukaryota</taxon>
        <taxon>Fungi</taxon>
        <taxon>Dikarya</taxon>
        <taxon>Basidiomycota</taxon>
        <taxon>Agaricomycotina</taxon>
        <taxon>Agaricomycetes</taxon>
        <taxon>Cantharellales</taxon>
        <taxon>Tulasnellaceae</taxon>
        <taxon>Tulasnella</taxon>
    </lineage>
</organism>
<evidence type="ECO:0000259" key="4">
    <source>
        <dbReference type="PROSITE" id="PS51767"/>
    </source>
</evidence>
<dbReference type="InterPro" id="IPR034164">
    <property type="entry name" value="Pepsin-like_dom"/>
</dbReference>
<dbReference type="SUPFAM" id="SSF50630">
    <property type="entry name" value="Acid proteases"/>
    <property type="match status" value="1"/>
</dbReference>
<dbReference type="PANTHER" id="PTHR47966:SF57">
    <property type="entry name" value="PEPTIDASE A1 DOMAIN-CONTAINING PROTEIN"/>
    <property type="match status" value="1"/>
</dbReference>
<sequence length="691" mass="72928">MPSIARRATSGPGGQDGIVVDLTMQGDGLYHCVYTVPAIVGTSQTQFQMQVDTGSSDTWLASTSCTSKPSCSTFTGPKYDGSSAKSTGEQFNVSYQRGTVQGPVVLDSFQVGGYSIAEQAFASATDIENEVLSTGSGFTGLIGLAPQANSIIGQELEDADNGEDSSTVLTHLFSNSTSKTGLTSTPPSKKFASLLLERPFYPGYSSKFGIGRHPDELASKASSIQFSPILPSNPGPLFWRVPVTKVAIDLAGETRYMPLGSTESKGVSSIYPVAIIDSGGVSMISTRSFANAFYGTWGIGPGEQDGQYYVPCQLAMNVTVTLGSGVSIDVPIHPLDMSMAIPTEPGSSTCLGALQASDAGLTSGDVILGPAFMRNIYTVLSYDTNPPQLGILPLTNAATAYQEFNTVRVLKQTIVPVNADMAATGTASSAAATQSPENDNKSTMIGVKVIVAIVIFLIAAGLGIFFGVRLMQKRWKKQAEEEANAPDPRPRDLEISGKEKRAHAGKSVFGLEIDEAFTMFGASANGAGPSGASDAGHGTQEGPPKPTRRLTRADLVISQPGDSDEDRSDDHSRANPAAERRQTLKRPYESSDYVWGGGSTSGLLQQHDGRYPSVYSVGSLGSSMRGGSDANMRPMEAPNNEWYGTTLPQTPTSATLDVPMSLRQGQSRTSAESLLEPPSPVFKPGESRQRI</sequence>
<keyword evidence="3" id="KW-0472">Membrane</keyword>
<dbReference type="GO" id="GO:0004190">
    <property type="term" value="F:aspartic-type endopeptidase activity"/>
    <property type="evidence" value="ECO:0007669"/>
    <property type="project" value="InterPro"/>
</dbReference>
<evidence type="ECO:0000256" key="1">
    <source>
        <dbReference type="ARBA" id="ARBA00007447"/>
    </source>
</evidence>
<feature type="compositionally biased region" description="Low complexity" evidence="2">
    <location>
        <begin position="522"/>
        <end position="538"/>
    </location>
</feature>
<evidence type="ECO:0000313" key="6">
    <source>
        <dbReference type="Proteomes" id="UP000054248"/>
    </source>
</evidence>
<accession>A0A0C3Q1U6</accession>
<dbReference type="Proteomes" id="UP000054248">
    <property type="component" value="Unassembled WGS sequence"/>
</dbReference>
<keyword evidence="6" id="KW-1185">Reference proteome</keyword>
<protein>
    <recommendedName>
        <fullName evidence="4">Peptidase A1 domain-containing protein</fullName>
    </recommendedName>
</protein>
<dbReference type="InterPro" id="IPR001461">
    <property type="entry name" value="Aspartic_peptidase_A1"/>
</dbReference>
<gene>
    <name evidence="5" type="ORF">M407DRAFT_216764</name>
</gene>
<dbReference type="PANTHER" id="PTHR47966">
    <property type="entry name" value="BETA-SITE APP-CLEAVING ENZYME, ISOFORM A-RELATED"/>
    <property type="match status" value="1"/>
</dbReference>